<keyword evidence="3" id="KW-1185">Reference proteome</keyword>
<evidence type="ECO:0000313" key="3">
    <source>
        <dbReference type="Proteomes" id="UP000027920"/>
    </source>
</evidence>
<dbReference type="GeneID" id="25283368"/>
<dbReference type="EMBL" id="AMGV01000007">
    <property type="protein sequence ID" value="KEF55705.1"/>
    <property type="molecule type" value="Genomic_DNA"/>
</dbReference>
<protein>
    <submittedName>
        <fullName evidence="2">Uncharacterized protein</fullName>
    </submittedName>
</protein>
<dbReference type="Gene3D" id="2.40.70.10">
    <property type="entry name" value="Acid Proteases"/>
    <property type="match status" value="1"/>
</dbReference>
<dbReference type="AlphaFoldDB" id="A0A072PJL3"/>
<dbReference type="InterPro" id="IPR021109">
    <property type="entry name" value="Peptidase_aspartic_dom_sf"/>
</dbReference>
<organism evidence="2 3">
    <name type="scientific">Exophiala aquamarina CBS 119918</name>
    <dbReference type="NCBI Taxonomy" id="1182545"/>
    <lineage>
        <taxon>Eukaryota</taxon>
        <taxon>Fungi</taxon>
        <taxon>Dikarya</taxon>
        <taxon>Ascomycota</taxon>
        <taxon>Pezizomycotina</taxon>
        <taxon>Eurotiomycetes</taxon>
        <taxon>Chaetothyriomycetidae</taxon>
        <taxon>Chaetothyriales</taxon>
        <taxon>Herpotrichiellaceae</taxon>
        <taxon>Exophiala</taxon>
    </lineage>
</organism>
<reference evidence="2 3" key="1">
    <citation type="submission" date="2013-03" db="EMBL/GenBank/DDBJ databases">
        <title>The Genome Sequence of Exophiala aquamarina CBS 119918.</title>
        <authorList>
            <consortium name="The Broad Institute Genomics Platform"/>
            <person name="Cuomo C."/>
            <person name="de Hoog S."/>
            <person name="Gorbushina A."/>
            <person name="Walker B."/>
            <person name="Young S.K."/>
            <person name="Zeng Q."/>
            <person name="Gargeya S."/>
            <person name="Fitzgerald M."/>
            <person name="Haas B."/>
            <person name="Abouelleil A."/>
            <person name="Allen A.W."/>
            <person name="Alvarado L."/>
            <person name="Arachchi H.M."/>
            <person name="Berlin A.M."/>
            <person name="Chapman S.B."/>
            <person name="Gainer-Dewar J."/>
            <person name="Goldberg J."/>
            <person name="Griggs A."/>
            <person name="Gujja S."/>
            <person name="Hansen M."/>
            <person name="Howarth C."/>
            <person name="Imamovic A."/>
            <person name="Ireland A."/>
            <person name="Larimer J."/>
            <person name="McCowan C."/>
            <person name="Murphy C."/>
            <person name="Pearson M."/>
            <person name="Poon T.W."/>
            <person name="Priest M."/>
            <person name="Roberts A."/>
            <person name="Saif S."/>
            <person name="Shea T."/>
            <person name="Sisk P."/>
            <person name="Sykes S."/>
            <person name="Wortman J."/>
            <person name="Nusbaum C."/>
            <person name="Birren B."/>
        </authorList>
    </citation>
    <scope>NUCLEOTIDE SEQUENCE [LARGE SCALE GENOMIC DNA]</scope>
    <source>
        <strain evidence="2 3">CBS 119918</strain>
    </source>
</reference>
<comment type="caution">
    <text evidence="2">The sequence shown here is derived from an EMBL/GenBank/DDBJ whole genome shotgun (WGS) entry which is preliminary data.</text>
</comment>
<feature type="compositionally biased region" description="Low complexity" evidence="1">
    <location>
        <begin position="47"/>
        <end position="56"/>
    </location>
</feature>
<evidence type="ECO:0000256" key="1">
    <source>
        <dbReference type="SAM" id="MobiDB-lite"/>
    </source>
</evidence>
<dbReference type="RefSeq" id="XP_013258295.1">
    <property type="nucleotide sequence ID" value="XM_013402841.1"/>
</dbReference>
<dbReference type="Proteomes" id="UP000027920">
    <property type="component" value="Unassembled WGS sequence"/>
</dbReference>
<gene>
    <name evidence="2" type="ORF">A1O9_08455</name>
</gene>
<evidence type="ECO:0000313" key="2">
    <source>
        <dbReference type="EMBL" id="KEF55705.1"/>
    </source>
</evidence>
<dbReference type="VEuPathDB" id="FungiDB:A1O9_08455"/>
<name>A0A072PJL3_9EURO</name>
<feature type="region of interest" description="Disordered" evidence="1">
    <location>
        <begin position="40"/>
        <end position="80"/>
    </location>
</feature>
<accession>A0A072PJL3</accession>
<proteinExistence type="predicted"/>
<sequence>MSERSGMVAADATFAKKQFLRVTILCLVEVLEGLENPEAIPLHKTGSSSRRTSHTSLEGGMRSHGDGDDLDDETERRTHEAISRQVQAAYMTNIKQSSTNSEPYPDYLSEVQQTNEFEEFVFKILEILAWEIHHFPASSVNDSMISPPATVQDMTRGKVKLDREILAGLPWYNSLYAGSELDYEGRRRLKQHLRLPCFVSTAGGRVPGTVLQDTGAEVSVMTKKLAKDFDADVQFLDKVIKLRTANGGLLVTKEIAVIDLRLPCGPEKVWPTMFYIVGNLINCQAYLSIVDFLRMGHFLIAHCKECARARSDL</sequence>
<dbReference type="HOGENOM" id="CLU_888609_0_0_1"/>